<name>A0A8T2EB26_ARASU</name>
<dbReference type="Proteomes" id="UP000694251">
    <property type="component" value="Chromosome 4"/>
</dbReference>
<gene>
    <name evidence="2" type="ORF">ISN44_As04g005850</name>
</gene>
<comment type="caution">
    <text evidence="2">The sequence shown here is derived from an EMBL/GenBank/DDBJ whole genome shotgun (WGS) entry which is preliminary data.</text>
</comment>
<evidence type="ECO:0000259" key="1">
    <source>
        <dbReference type="Pfam" id="PF03151"/>
    </source>
</evidence>
<protein>
    <submittedName>
        <fullName evidence="2">Sugar phosphate transporter domain</fullName>
    </submittedName>
</protein>
<keyword evidence="3" id="KW-1185">Reference proteome</keyword>
<organism evidence="2 3">
    <name type="scientific">Arabidopsis suecica</name>
    <name type="common">Swedish thale-cress</name>
    <name type="synonym">Cardaminopsis suecica</name>
    <dbReference type="NCBI Taxonomy" id="45249"/>
    <lineage>
        <taxon>Eukaryota</taxon>
        <taxon>Viridiplantae</taxon>
        <taxon>Streptophyta</taxon>
        <taxon>Embryophyta</taxon>
        <taxon>Tracheophyta</taxon>
        <taxon>Spermatophyta</taxon>
        <taxon>Magnoliopsida</taxon>
        <taxon>eudicotyledons</taxon>
        <taxon>Gunneridae</taxon>
        <taxon>Pentapetalae</taxon>
        <taxon>rosids</taxon>
        <taxon>malvids</taxon>
        <taxon>Brassicales</taxon>
        <taxon>Brassicaceae</taxon>
        <taxon>Camelineae</taxon>
        <taxon>Arabidopsis</taxon>
    </lineage>
</organism>
<evidence type="ECO:0000313" key="2">
    <source>
        <dbReference type="EMBL" id="KAG7619680.1"/>
    </source>
</evidence>
<accession>A0A8T2EB26</accession>
<dbReference type="EMBL" id="JAEFBJ010000004">
    <property type="protein sequence ID" value="KAG7619678.1"/>
    <property type="molecule type" value="Genomic_DNA"/>
</dbReference>
<reference evidence="2 3" key="1">
    <citation type="submission" date="2020-12" db="EMBL/GenBank/DDBJ databases">
        <title>Concerted genomic and epigenomic changes stabilize Arabidopsis allopolyploids.</title>
        <authorList>
            <person name="Chen Z."/>
        </authorList>
    </citation>
    <scope>NUCLEOTIDE SEQUENCE [LARGE SCALE GENOMIC DNA]</scope>
    <source>
        <strain evidence="2">As9502</strain>
        <tissue evidence="2">Leaf</tissue>
    </source>
</reference>
<dbReference type="InterPro" id="IPR004853">
    <property type="entry name" value="Sugar_P_trans_dom"/>
</dbReference>
<dbReference type="Pfam" id="PF03151">
    <property type="entry name" value="TPT"/>
    <property type="match status" value="1"/>
</dbReference>
<proteinExistence type="predicted"/>
<evidence type="ECO:0000313" key="3">
    <source>
        <dbReference type="Proteomes" id="UP000694251"/>
    </source>
</evidence>
<feature type="domain" description="Sugar phosphate transporter" evidence="1">
    <location>
        <begin position="1"/>
        <end position="75"/>
    </location>
</feature>
<dbReference type="AlphaFoldDB" id="A0A8T2EB26"/>
<dbReference type="EMBL" id="JAEFBJ010000004">
    <property type="protein sequence ID" value="KAG7619680.1"/>
    <property type="molecule type" value="Genomic_DNA"/>
</dbReference>
<sequence length="95" mass="10749">MIGFMGAMISNLAFVFRNIFSKKGMKGKSVSVMNYYACLSMMSLLIVTPFANSVEGPQMWADGWQNDVSKSDQTLSSKFILMLYNTKETKKIRRS</sequence>
<dbReference type="OrthoDB" id="6418713at2759"/>